<dbReference type="SUPFAM" id="SSF53187">
    <property type="entry name" value="Zn-dependent exopeptidases"/>
    <property type="match status" value="1"/>
</dbReference>
<dbReference type="Proteomes" id="UP000008141">
    <property type="component" value="Unassembled WGS sequence"/>
</dbReference>
<dbReference type="STRING" id="554065.E1ZHC5"/>
<dbReference type="InParanoid" id="E1ZHC5"/>
<dbReference type="KEGG" id="cvr:CHLNCDRAFT_10418"/>
<dbReference type="AlphaFoldDB" id="E1ZHC5"/>
<gene>
    <name evidence="4" type="ORF">CHLNCDRAFT_10418</name>
</gene>
<dbReference type="Gene3D" id="3.40.630.10">
    <property type="entry name" value="Zn peptidases"/>
    <property type="match status" value="1"/>
</dbReference>
<keyword evidence="3" id="KW-0378">Hydrolase</keyword>
<dbReference type="RefSeq" id="XP_005847204.1">
    <property type="nucleotide sequence ID" value="XM_005847142.1"/>
</dbReference>
<accession>E1ZHC5</accession>
<dbReference type="Gene3D" id="3.30.70.360">
    <property type="match status" value="1"/>
</dbReference>
<dbReference type="GO" id="GO:0006751">
    <property type="term" value="P:glutathione catabolic process"/>
    <property type="evidence" value="ECO:0007669"/>
    <property type="project" value="TreeGrafter"/>
</dbReference>
<dbReference type="eggNOG" id="KOG2276">
    <property type="taxonomic scope" value="Eukaryota"/>
</dbReference>
<name>E1ZHC5_CHLVA</name>
<reference evidence="4 5" key="1">
    <citation type="journal article" date="2010" name="Plant Cell">
        <title>The Chlorella variabilis NC64A genome reveals adaptation to photosymbiosis, coevolution with viruses, and cryptic sex.</title>
        <authorList>
            <person name="Blanc G."/>
            <person name="Duncan G."/>
            <person name="Agarkova I."/>
            <person name="Borodovsky M."/>
            <person name="Gurnon J."/>
            <person name="Kuo A."/>
            <person name="Lindquist E."/>
            <person name="Lucas S."/>
            <person name="Pangilinan J."/>
            <person name="Polle J."/>
            <person name="Salamov A."/>
            <person name="Terry A."/>
            <person name="Yamada T."/>
            <person name="Dunigan D.D."/>
            <person name="Grigoriev I.V."/>
            <person name="Claverie J.M."/>
            <person name="Van Etten J.L."/>
        </authorList>
    </citation>
    <scope>NUCLEOTIDE SEQUENCE [LARGE SCALE GENOMIC DNA]</scope>
    <source>
        <strain evidence="4 5">NC64A</strain>
    </source>
</reference>
<evidence type="ECO:0000313" key="4">
    <source>
        <dbReference type="EMBL" id="EFN55102.1"/>
    </source>
</evidence>
<dbReference type="GO" id="GO:0006508">
    <property type="term" value="P:proteolysis"/>
    <property type="evidence" value="ECO:0007669"/>
    <property type="project" value="UniProtKB-KW"/>
</dbReference>
<keyword evidence="2" id="KW-0479">Metal-binding</keyword>
<proteinExistence type="predicted"/>
<feature type="non-terminal residue" evidence="4">
    <location>
        <position position="1"/>
    </location>
</feature>
<sequence>IEVRGPSRDLHSGNEGGVFTEPLADLSKVLASLVDSHNNILVPGFYANVRPNMLHAAVHRLETSHEFSLAGYKQLIGVDQLTSGRTERDLLTARWCQPSLRCVRGEAVCGGAPLCPPAGAAVGKVSIRFVPDQDAGQLVELLGAHVQHEFAKLRSPNSVALEVHSTGDWWEASPDSAYMRMAERALGKEWGVEPLLVREGGTMPVASSLQKMLGAPALLLPMGQASDSPHLANERIRRLNLLRGKNVVKNLLVEVGQ</sequence>
<dbReference type="InterPro" id="IPR051458">
    <property type="entry name" value="Cyt/Met_Dipeptidase"/>
</dbReference>
<evidence type="ECO:0000256" key="2">
    <source>
        <dbReference type="ARBA" id="ARBA00022723"/>
    </source>
</evidence>
<dbReference type="OrthoDB" id="7832001at2759"/>
<dbReference type="GO" id="GO:0008233">
    <property type="term" value="F:peptidase activity"/>
    <property type="evidence" value="ECO:0007669"/>
    <property type="project" value="UniProtKB-KW"/>
</dbReference>
<dbReference type="EMBL" id="GL433846">
    <property type="protein sequence ID" value="EFN55102.1"/>
    <property type="molecule type" value="Genomic_DNA"/>
</dbReference>
<feature type="non-terminal residue" evidence="4">
    <location>
        <position position="257"/>
    </location>
</feature>
<dbReference type="GO" id="GO:0046872">
    <property type="term" value="F:metal ion binding"/>
    <property type="evidence" value="ECO:0007669"/>
    <property type="project" value="UniProtKB-KW"/>
</dbReference>
<evidence type="ECO:0008006" key="6">
    <source>
        <dbReference type="Google" id="ProtNLM"/>
    </source>
</evidence>
<organism evidence="5">
    <name type="scientific">Chlorella variabilis</name>
    <name type="common">Green alga</name>
    <dbReference type="NCBI Taxonomy" id="554065"/>
    <lineage>
        <taxon>Eukaryota</taxon>
        <taxon>Viridiplantae</taxon>
        <taxon>Chlorophyta</taxon>
        <taxon>core chlorophytes</taxon>
        <taxon>Trebouxiophyceae</taxon>
        <taxon>Chlorellales</taxon>
        <taxon>Chlorellaceae</taxon>
        <taxon>Chlorella clade</taxon>
        <taxon>Chlorella</taxon>
    </lineage>
</organism>
<evidence type="ECO:0000256" key="3">
    <source>
        <dbReference type="ARBA" id="ARBA00022801"/>
    </source>
</evidence>
<dbReference type="GeneID" id="17354420"/>
<keyword evidence="1" id="KW-0645">Protease</keyword>
<protein>
    <recommendedName>
        <fullName evidence="6">Peptidase M20 dimerisation domain-containing protein</fullName>
    </recommendedName>
</protein>
<dbReference type="PANTHER" id="PTHR43270">
    <property type="entry name" value="BETA-ALA-HIS DIPEPTIDASE"/>
    <property type="match status" value="1"/>
</dbReference>
<dbReference type="PANTHER" id="PTHR43270:SF8">
    <property type="entry name" value="DI- AND TRIPEPTIDASE DUG2-RELATED"/>
    <property type="match status" value="1"/>
</dbReference>
<evidence type="ECO:0000256" key="1">
    <source>
        <dbReference type="ARBA" id="ARBA00022670"/>
    </source>
</evidence>
<keyword evidence="5" id="KW-1185">Reference proteome</keyword>
<evidence type="ECO:0000313" key="5">
    <source>
        <dbReference type="Proteomes" id="UP000008141"/>
    </source>
</evidence>